<dbReference type="Proteomes" id="UP001055286">
    <property type="component" value="Unassembled WGS sequence"/>
</dbReference>
<reference evidence="1" key="1">
    <citation type="journal article" date="2016" name="Front. Microbiol.">
        <title>Genome Sequence of the Piezophilic, Mesophilic Sulfate-Reducing Bacterium Desulfovibrio indicus J2T.</title>
        <authorList>
            <person name="Cao J."/>
            <person name="Maignien L."/>
            <person name="Shao Z."/>
            <person name="Alain K."/>
            <person name="Jebbar M."/>
        </authorList>
    </citation>
    <scope>NUCLEOTIDE SEQUENCE</scope>
    <source>
        <strain evidence="1">JCM 32048</strain>
    </source>
</reference>
<gene>
    <name evidence="1" type="ORF">MPEAHAMD_3265</name>
</gene>
<organism evidence="1 2">
    <name type="scientific">Methylobacterium frigidaeris</name>
    <dbReference type="NCBI Taxonomy" id="2038277"/>
    <lineage>
        <taxon>Bacteria</taxon>
        <taxon>Pseudomonadati</taxon>
        <taxon>Pseudomonadota</taxon>
        <taxon>Alphaproteobacteria</taxon>
        <taxon>Hyphomicrobiales</taxon>
        <taxon>Methylobacteriaceae</taxon>
        <taxon>Methylobacterium</taxon>
    </lineage>
</organism>
<sequence length="73" mass="7812">MGSYGEIIFDSPSPAVDCRVSNLTAFAATLTVPAGLVVPDGFTLAIAGEVVMRRCRVVWRRRGRVGVAFEMPA</sequence>
<dbReference type="EMBL" id="BPQJ01000014">
    <property type="protein sequence ID" value="GJD63103.1"/>
    <property type="molecule type" value="Genomic_DNA"/>
</dbReference>
<evidence type="ECO:0008006" key="3">
    <source>
        <dbReference type="Google" id="ProtNLM"/>
    </source>
</evidence>
<name>A0AA37HCE1_9HYPH</name>
<evidence type="ECO:0000313" key="2">
    <source>
        <dbReference type="Proteomes" id="UP001055286"/>
    </source>
</evidence>
<reference evidence="1" key="2">
    <citation type="submission" date="2021-08" db="EMBL/GenBank/DDBJ databases">
        <authorList>
            <person name="Tani A."/>
            <person name="Ola A."/>
            <person name="Ogura Y."/>
            <person name="Katsura K."/>
            <person name="Hayashi T."/>
        </authorList>
    </citation>
    <scope>NUCLEOTIDE SEQUENCE</scope>
    <source>
        <strain evidence="1">JCM 32048</strain>
    </source>
</reference>
<comment type="caution">
    <text evidence="1">The sequence shown here is derived from an EMBL/GenBank/DDBJ whole genome shotgun (WGS) entry which is preliminary data.</text>
</comment>
<accession>A0AA37HCE1</accession>
<keyword evidence="2" id="KW-1185">Reference proteome</keyword>
<dbReference type="AlphaFoldDB" id="A0AA37HCE1"/>
<proteinExistence type="predicted"/>
<evidence type="ECO:0000313" key="1">
    <source>
        <dbReference type="EMBL" id="GJD63103.1"/>
    </source>
</evidence>
<protein>
    <recommendedName>
        <fullName evidence="3">Pilus assembly protein PilZ</fullName>
    </recommendedName>
</protein>